<dbReference type="Pfam" id="PF07572">
    <property type="entry name" value="BCNT"/>
    <property type="match status" value="1"/>
</dbReference>
<name>A0A7E4VXN7_PANRE</name>
<dbReference type="Proteomes" id="UP000492821">
    <property type="component" value="Unassembled WGS sequence"/>
</dbReference>
<dbReference type="WBParaSite" id="Pan_g4850.t1">
    <property type="protein sequence ID" value="Pan_g4850.t1"/>
    <property type="gene ID" value="Pan_g4850"/>
</dbReference>
<feature type="domain" description="BCNT-C" evidence="4">
    <location>
        <begin position="159"/>
        <end position="222"/>
    </location>
</feature>
<feature type="compositionally biased region" description="Basic and acidic residues" evidence="3">
    <location>
        <begin position="33"/>
        <end position="46"/>
    </location>
</feature>
<organism evidence="5 6">
    <name type="scientific">Panagrellus redivivus</name>
    <name type="common">Microworm</name>
    <dbReference type="NCBI Taxonomy" id="6233"/>
    <lineage>
        <taxon>Eukaryota</taxon>
        <taxon>Metazoa</taxon>
        <taxon>Ecdysozoa</taxon>
        <taxon>Nematoda</taxon>
        <taxon>Chromadorea</taxon>
        <taxon>Rhabditida</taxon>
        <taxon>Tylenchina</taxon>
        <taxon>Panagrolaimomorpha</taxon>
        <taxon>Panagrolaimoidea</taxon>
        <taxon>Panagrolaimidae</taxon>
        <taxon>Panagrellus</taxon>
    </lineage>
</organism>
<evidence type="ECO:0000259" key="4">
    <source>
        <dbReference type="PROSITE" id="PS51279"/>
    </source>
</evidence>
<evidence type="ECO:0000313" key="5">
    <source>
        <dbReference type="Proteomes" id="UP000492821"/>
    </source>
</evidence>
<dbReference type="InterPro" id="IPR011421">
    <property type="entry name" value="BCNT-C"/>
</dbReference>
<feature type="compositionally biased region" description="Acidic residues" evidence="3">
    <location>
        <begin position="10"/>
        <end position="32"/>
    </location>
</feature>
<dbReference type="PROSITE" id="PS51279">
    <property type="entry name" value="BCNT_C"/>
    <property type="match status" value="1"/>
</dbReference>
<reference evidence="6" key="2">
    <citation type="submission" date="2020-10" db="UniProtKB">
        <authorList>
            <consortium name="WormBaseParasite"/>
        </authorList>
    </citation>
    <scope>IDENTIFICATION</scope>
</reference>
<feature type="compositionally biased region" description="Low complexity" evidence="3">
    <location>
        <begin position="98"/>
        <end position="108"/>
    </location>
</feature>
<dbReference type="InterPro" id="IPR027124">
    <property type="entry name" value="Swc5/CFDP1/2"/>
</dbReference>
<sequence length="222" mass="24927">MSALPHDDDYNSDEDDDYVPPADDELPSEDEVDLKFRESPEKELKISESQLKAAEDDWDDFLNSSDDPKKTESKPSPSNTQTDSSNASTDDVKPSPDEPSSTTSTSETSKPDRKRKIVETFDFFGEEVTREREVDEKTAAEFEAKKARQEAAKKSTPKTVVVGGLDAVLKKNATKKQNMTIFDKTGLDWNKYVKADEKLKTSLEQYGKSTANVLDKLNFIKK</sequence>
<protein>
    <recommendedName>
        <fullName evidence="1">Craniofacial development protein 1</fullName>
    </recommendedName>
    <alternativeName>
        <fullName evidence="2">Bucentaur</fullName>
    </alternativeName>
</protein>
<feature type="compositionally biased region" description="Polar residues" evidence="3">
    <location>
        <begin position="74"/>
        <end position="89"/>
    </location>
</feature>
<feature type="region of interest" description="Disordered" evidence="3">
    <location>
        <begin position="1"/>
        <end position="116"/>
    </location>
</feature>
<evidence type="ECO:0000313" key="6">
    <source>
        <dbReference type="WBParaSite" id="Pan_g4850.t1"/>
    </source>
</evidence>
<proteinExistence type="predicted"/>
<evidence type="ECO:0000256" key="2">
    <source>
        <dbReference type="ARBA" id="ARBA00030244"/>
    </source>
</evidence>
<reference evidence="5" key="1">
    <citation type="journal article" date="2013" name="Genetics">
        <title>The draft genome and transcriptome of Panagrellus redivivus are shaped by the harsh demands of a free-living lifestyle.</title>
        <authorList>
            <person name="Srinivasan J."/>
            <person name="Dillman A.R."/>
            <person name="Macchietto M.G."/>
            <person name="Heikkinen L."/>
            <person name="Lakso M."/>
            <person name="Fracchia K.M."/>
            <person name="Antoshechkin I."/>
            <person name="Mortazavi A."/>
            <person name="Wong G."/>
            <person name="Sternberg P.W."/>
        </authorList>
    </citation>
    <scope>NUCLEOTIDE SEQUENCE [LARGE SCALE GENOMIC DNA]</scope>
    <source>
        <strain evidence="5">MT8872</strain>
    </source>
</reference>
<dbReference type="PANTHER" id="PTHR48407">
    <property type="entry name" value="CRANIOFACIAL DEVELOPMENT PROTEIN 1"/>
    <property type="match status" value="1"/>
</dbReference>
<dbReference type="PANTHER" id="PTHR48407:SF1">
    <property type="entry name" value="CRANIOFACIAL DEVELOPMENT PROTEIN 1"/>
    <property type="match status" value="1"/>
</dbReference>
<keyword evidence="5" id="KW-1185">Reference proteome</keyword>
<dbReference type="AlphaFoldDB" id="A0A7E4VXN7"/>
<evidence type="ECO:0000256" key="1">
    <source>
        <dbReference type="ARBA" id="ARBA00019033"/>
    </source>
</evidence>
<evidence type="ECO:0000256" key="3">
    <source>
        <dbReference type="SAM" id="MobiDB-lite"/>
    </source>
</evidence>
<accession>A0A7E4VXN7</accession>